<dbReference type="Proteomes" id="UP000006443">
    <property type="component" value="Unassembled WGS sequence"/>
</dbReference>
<dbReference type="eggNOG" id="COG1196">
    <property type="taxonomic scope" value="Bacteria"/>
</dbReference>
<protein>
    <submittedName>
        <fullName evidence="2">Uncharacterized protein</fullName>
    </submittedName>
</protein>
<comment type="caution">
    <text evidence="2">The sequence shown here is derived from an EMBL/GenBank/DDBJ whole genome shotgun (WGS) entry which is preliminary data.</text>
</comment>
<organism evidence="2 3">
    <name type="scientific">Dethiobacter alkaliphilus AHT 1</name>
    <dbReference type="NCBI Taxonomy" id="555088"/>
    <lineage>
        <taxon>Bacteria</taxon>
        <taxon>Bacillati</taxon>
        <taxon>Bacillota</taxon>
        <taxon>Dethiobacteria</taxon>
        <taxon>Dethiobacterales</taxon>
        <taxon>Dethiobacteraceae</taxon>
        <taxon>Dethiobacter</taxon>
    </lineage>
</organism>
<dbReference type="EMBL" id="ACJM01000001">
    <property type="protein sequence ID" value="EEG79127.1"/>
    <property type="molecule type" value="Genomic_DNA"/>
</dbReference>
<keyword evidence="3" id="KW-1185">Reference proteome</keyword>
<sequence length="1430" mass="163309">MRIGEIISFRKDLLFNGAVQIGWFEKDKKQAEKAAQHFIFHGPEYHGAAAEDFGEGVHKLVDTATFTADLLERISGNISDEPFSLAIAGYGTGKSHLGVTLASLLSSPSSKVSEKILDNISMADAAIGRRVKDVFSKDSKPYLVLTVNGMQDFDLTAEIVRQILQIINSHNLDTTVLENLRPRFKTAVNFTESFFKSLQTDFEAAFGPEVSLDEVVEKLKHQDDETFCRVNEIFEQKMSQPITATGQESLHDFIRVTKEAYCGEGKPFAGIVIIFDEFGRYLEFSVQKPHIAGSGALQKLFESVQENADKVFLLGFIQYELKAYISRVAPELRDDLNRYVTRFDSVRKIRLSTNLETLISNLLEKKNQEELSKQTSVLAKQRNSVQANMRRWFPDISKYSLWLDADRFERVILKGCWPMHPISTWIFYKLTTVGKSLQQRSALSLLADIINDYSNVELAPGNSIVPADLCNESLINEFLSSERAGQQGATAHAFDSVVEKYQHELSEEERSVLKSVLLTTKVGVKIDSRDEYVNVLRTFSGLDETTTRNVLHLLEQEYAVLAWNERLRQYEIVDDAVPRSAFIKQLTSRVAEIDIKTRANIFSQKYGNWSQNLTYLTDFGPQNNITTKEWNYKITYTSVELLNGQIDYTLRSWSDARGVDEDKGQLIYCYVGPDSNLDSVKELSRSAINNSLAKNKITSEHGAPLAVIFLHDANGSLGEKIAQYWVLEEQLSDDEAQKFSTFILNTKESTKQEIDNLFSELERNRDIVFATEKSIKSSRISVMLTYLFGKVYPEIIPFPFDGFHTARGNAAKDSQTFIKELFFGNLDREWISARGAQQRNRAYSVLDKEWGAIADNGSVRLKPIQPTIKVIFEELDNKLQRTVEQNDTMNLGSVIKELCAPPYGCNLASAGMILALFIGRRKGEINLYKSDEVISIDNWLQDAMPKNYLDISILDNTSIIKVSEDALSEWELLLEDWDAEKVYIKKVKYPTKAVDLENRIPVPQQLYYRYQLLQKSTAGVKEELNLFERKLEEALDKIENGIDKENISLLTWGADLLMDLKNKFYYNQDPWTKEQVDEVEENLNSAKAKIKEIFPAWLKTQTIFSLEHLGKFKHVRLTKVAPVLEKLGLTDEKERLFSHVEKVEGDLRHIAEIKQTASDIQQMVLNNVITNSTTLNDLNKWLEQVKELALRLAEARERTDLARDELDDAAKKLKYFKDKCKEQINSYYDRTTNLYNIDNLSSLHDIAYWRKEANSLLIIFQGHERDTEDLALVIKQLDLIENHLKVLNDANLTEDGLSKAISNCYKETETEFAEDAPPLDYESIYEGIINAVRANREQKAREWMKDVPEIREIANYDSYEAMSVKQRLLNIPPVLNKAQIQTVQQAVGACDDRIDELELDGMLARFETLSDNNKKVFLKRITPYLQKLTG</sequence>
<evidence type="ECO:0000313" key="3">
    <source>
        <dbReference type="Proteomes" id="UP000006443"/>
    </source>
</evidence>
<accession>C0GD42</accession>
<reference evidence="2 3" key="1">
    <citation type="submission" date="2009-02" db="EMBL/GenBank/DDBJ databases">
        <title>Sequencing of the draft genome and assembly of Dethiobacter alkaliphilus AHT 1.</title>
        <authorList>
            <consortium name="US DOE Joint Genome Institute (JGI-PGF)"/>
            <person name="Lucas S."/>
            <person name="Copeland A."/>
            <person name="Lapidus A."/>
            <person name="Glavina del Rio T."/>
            <person name="Dalin E."/>
            <person name="Tice H."/>
            <person name="Bruce D."/>
            <person name="Goodwin L."/>
            <person name="Pitluck S."/>
            <person name="Larimer F."/>
            <person name="Land M.L."/>
            <person name="Hauser L."/>
            <person name="Muyzer G."/>
        </authorList>
    </citation>
    <scope>NUCLEOTIDE SEQUENCE [LARGE SCALE GENOMIC DNA]</scope>
    <source>
        <strain evidence="2 3">AHT 1</strain>
    </source>
</reference>
<feature type="coiled-coil region" evidence="1">
    <location>
        <begin position="1178"/>
        <end position="1212"/>
    </location>
</feature>
<dbReference type="OrthoDB" id="856045at2"/>
<keyword evidence="1" id="KW-0175">Coiled coil</keyword>
<proteinExistence type="predicted"/>
<evidence type="ECO:0000313" key="2">
    <source>
        <dbReference type="EMBL" id="EEG79127.1"/>
    </source>
</evidence>
<gene>
    <name evidence="2" type="ORF">DealDRAFT_0401</name>
</gene>
<dbReference type="STRING" id="555088.DealDRAFT_0401"/>
<evidence type="ECO:0000256" key="1">
    <source>
        <dbReference type="SAM" id="Coils"/>
    </source>
</evidence>
<name>C0GD42_DETAL</name>
<feature type="coiled-coil region" evidence="1">
    <location>
        <begin position="1017"/>
        <end position="1044"/>
    </location>
</feature>